<accession>A0A1I7HG56</accession>
<keyword evidence="3" id="KW-1185">Reference proteome</keyword>
<dbReference type="EMBL" id="FPBK01000009">
    <property type="protein sequence ID" value="SFU59708.1"/>
    <property type="molecule type" value="Genomic_DNA"/>
</dbReference>
<proteinExistence type="predicted"/>
<keyword evidence="1" id="KW-0812">Transmembrane</keyword>
<keyword evidence="1" id="KW-1133">Transmembrane helix</keyword>
<dbReference type="AlphaFoldDB" id="A0A1I7HG56"/>
<feature type="transmembrane region" description="Helical" evidence="1">
    <location>
        <begin position="31"/>
        <end position="51"/>
    </location>
</feature>
<feature type="transmembrane region" description="Helical" evidence="1">
    <location>
        <begin position="57"/>
        <end position="78"/>
    </location>
</feature>
<reference evidence="2 3" key="1">
    <citation type="submission" date="2016-10" db="EMBL/GenBank/DDBJ databases">
        <authorList>
            <person name="de Groot N.N."/>
        </authorList>
    </citation>
    <scope>NUCLEOTIDE SEQUENCE [LARGE SCALE GENOMIC DNA]</scope>
    <source>
        <strain evidence="2 3">CGMCC 1.12333</strain>
    </source>
</reference>
<sequence>MERFVYFLGNKMAVGLQWWQHLLEVVLPSKISYRIFFVLGSFALVLLLGSVSSVSFGLQFLLLIPIMWLLLVLVAAYYQAKRIRQKERHPFAMVAVSKEKLQLDLLGFDETSQHNFKLLLNGKEVDSPINYTMTNRSMDSSNHRILFFLFDELIEGGIQSLTTEEKKTFFFFLRTSFLMNGQPIKSNTLQTSYSTWKYSLDKKRALEQRFFVQKVLGISPS</sequence>
<organism evidence="2 3">
    <name type="scientific">Pustulibacterium marinum</name>
    <dbReference type="NCBI Taxonomy" id="1224947"/>
    <lineage>
        <taxon>Bacteria</taxon>
        <taxon>Pseudomonadati</taxon>
        <taxon>Bacteroidota</taxon>
        <taxon>Flavobacteriia</taxon>
        <taxon>Flavobacteriales</taxon>
        <taxon>Flavobacteriaceae</taxon>
        <taxon>Pustulibacterium</taxon>
    </lineage>
</organism>
<evidence type="ECO:0000256" key="1">
    <source>
        <dbReference type="SAM" id="Phobius"/>
    </source>
</evidence>
<dbReference type="RefSeq" id="WP_093025411.1">
    <property type="nucleotide sequence ID" value="NZ_FPBK01000009.1"/>
</dbReference>
<dbReference type="Proteomes" id="UP000199138">
    <property type="component" value="Unassembled WGS sequence"/>
</dbReference>
<dbReference type="OrthoDB" id="1416888at2"/>
<keyword evidence="1" id="KW-0472">Membrane</keyword>
<evidence type="ECO:0000313" key="2">
    <source>
        <dbReference type="EMBL" id="SFU59708.1"/>
    </source>
</evidence>
<evidence type="ECO:0000313" key="3">
    <source>
        <dbReference type="Proteomes" id="UP000199138"/>
    </source>
</evidence>
<gene>
    <name evidence="2" type="ORF">SAMN05216480_10938</name>
</gene>
<name>A0A1I7HG56_9FLAO</name>
<dbReference type="STRING" id="1224947.SAMN05216480_10938"/>
<protein>
    <submittedName>
        <fullName evidence="2">Uncharacterized protein</fullName>
    </submittedName>
</protein>